<proteinExistence type="predicted"/>
<dbReference type="Pfam" id="PF02734">
    <property type="entry name" value="Dak2"/>
    <property type="match status" value="1"/>
</dbReference>
<dbReference type="NCBIfam" id="TIGR02365">
    <property type="entry name" value="dha_L_ycgS"/>
    <property type="match status" value="1"/>
</dbReference>
<dbReference type="AlphaFoldDB" id="A0A2W4SWY1"/>
<keyword evidence="3" id="KW-0472">Membrane</keyword>
<feature type="domain" description="DhaL" evidence="4">
    <location>
        <begin position="6"/>
        <end position="205"/>
    </location>
</feature>
<feature type="transmembrane region" description="Helical" evidence="3">
    <location>
        <begin position="68"/>
        <end position="90"/>
    </location>
</feature>
<evidence type="ECO:0000256" key="3">
    <source>
        <dbReference type="SAM" id="Phobius"/>
    </source>
</evidence>
<keyword evidence="3" id="KW-1133">Transmembrane helix</keyword>
<keyword evidence="3" id="KW-0812">Transmembrane</keyword>
<dbReference type="Proteomes" id="UP000249396">
    <property type="component" value="Unassembled WGS sequence"/>
</dbReference>
<dbReference type="GO" id="GO:0004371">
    <property type="term" value="F:glycerone kinase activity"/>
    <property type="evidence" value="ECO:0007669"/>
    <property type="project" value="InterPro"/>
</dbReference>
<name>A0A2W4SWY1_9GAMM</name>
<evidence type="ECO:0000313" key="6">
    <source>
        <dbReference type="Proteomes" id="UP000249396"/>
    </source>
</evidence>
<dbReference type="EMBL" id="QJPH01000294">
    <property type="protein sequence ID" value="PZN79660.1"/>
    <property type="molecule type" value="Genomic_DNA"/>
</dbReference>
<reference evidence="5 6" key="1">
    <citation type="journal article" date="2018" name="Aquat. Microb. Ecol.">
        <title>Gammaproteobacterial methanotrophs dominate.</title>
        <authorList>
            <person name="Rissanen A.J."/>
            <person name="Saarenheimo J."/>
            <person name="Tiirola M."/>
            <person name="Peura S."/>
            <person name="Aalto S.L."/>
            <person name="Karvinen A."/>
            <person name="Nykanen H."/>
        </authorList>
    </citation>
    <scope>NUCLEOTIDE SEQUENCE [LARGE SCALE GENOMIC DNA]</scope>
    <source>
        <strain evidence="5">AMbin10</strain>
    </source>
</reference>
<dbReference type="InterPro" id="IPR050861">
    <property type="entry name" value="Dihydroxyacetone_Kinase"/>
</dbReference>
<evidence type="ECO:0000256" key="1">
    <source>
        <dbReference type="ARBA" id="ARBA00022679"/>
    </source>
</evidence>
<dbReference type="GO" id="GO:0019563">
    <property type="term" value="P:glycerol catabolic process"/>
    <property type="evidence" value="ECO:0007669"/>
    <property type="project" value="TreeGrafter"/>
</dbReference>
<dbReference type="PROSITE" id="PS51480">
    <property type="entry name" value="DHAL"/>
    <property type="match status" value="1"/>
</dbReference>
<dbReference type="PANTHER" id="PTHR28629:SF4">
    <property type="entry name" value="TRIOKINASE_FMN CYCLASE"/>
    <property type="match status" value="1"/>
</dbReference>
<dbReference type="InterPro" id="IPR036117">
    <property type="entry name" value="DhaL_dom_sf"/>
</dbReference>
<keyword evidence="1" id="KW-0808">Transferase</keyword>
<evidence type="ECO:0000313" key="5">
    <source>
        <dbReference type="EMBL" id="PZN79660.1"/>
    </source>
</evidence>
<dbReference type="InterPro" id="IPR004007">
    <property type="entry name" value="DhaL_dom"/>
</dbReference>
<dbReference type="Gene3D" id="1.25.40.340">
    <property type="match status" value="1"/>
</dbReference>
<dbReference type="InterPro" id="IPR012737">
    <property type="entry name" value="DhaK_L_YcgS"/>
</dbReference>
<evidence type="ECO:0000256" key="2">
    <source>
        <dbReference type="ARBA" id="ARBA00022777"/>
    </source>
</evidence>
<accession>A0A2W4SWY1</accession>
<dbReference type="PANTHER" id="PTHR28629">
    <property type="entry name" value="TRIOKINASE/FMN CYCLASE"/>
    <property type="match status" value="1"/>
</dbReference>
<evidence type="ECO:0000259" key="4">
    <source>
        <dbReference type="PROSITE" id="PS51480"/>
    </source>
</evidence>
<organism evidence="5 6">
    <name type="scientific">Candidatus Methylumidiphilus alinenensis</name>
    <dbReference type="NCBI Taxonomy" id="2202197"/>
    <lineage>
        <taxon>Bacteria</taxon>
        <taxon>Pseudomonadati</taxon>
        <taxon>Pseudomonadota</taxon>
        <taxon>Gammaproteobacteria</taxon>
        <taxon>Methylococcales</taxon>
        <taxon>Candidatus Methylumidiphilus</taxon>
    </lineage>
</organism>
<dbReference type="GO" id="GO:0005829">
    <property type="term" value="C:cytosol"/>
    <property type="evidence" value="ECO:0007669"/>
    <property type="project" value="TreeGrafter"/>
</dbReference>
<keyword evidence="2 5" id="KW-0418">Kinase</keyword>
<protein>
    <submittedName>
        <fullName evidence="5">Dihydroxyacetone kinase subunit L</fullName>
    </submittedName>
</protein>
<dbReference type="FunFam" id="1.25.40.340:FF:000002">
    <property type="entry name" value="Dihydroxyacetone kinase, L subunit"/>
    <property type="match status" value="1"/>
</dbReference>
<dbReference type="SMART" id="SM01120">
    <property type="entry name" value="Dak2"/>
    <property type="match status" value="1"/>
</dbReference>
<comment type="caution">
    <text evidence="5">The sequence shown here is derived from an EMBL/GenBank/DDBJ whole genome shotgun (WGS) entry which is preliminary data.</text>
</comment>
<dbReference type="SUPFAM" id="SSF101473">
    <property type="entry name" value="DhaL-like"/>
    <property type="match status" value="1"/>
</dbReference>
<gene>
    <name evidence="5" type="primary">dhaL</name>
    <name evidence="5" type="ORF">DM484_11070</name>
</gene>
<sequence>MTVNTSQIKTFIQAASTVINANADEVTELDQAIGDGDHVTNLQRGLSTLDGLADSLAGLDWSATFQKMGMSVMSTVGGASGSLYGTLFIAMGKAMKDKDMSLCNMADAFGQGVEAMKKRGKSDVGEKTMLDVLVPVANALHEAAEQTQALPDVLATLNQVAEQGCESTRDMLPTKGRASFLGERAIGCIDAGARTSQLMIAAITGVLGETAV</sequence>